<protein>
    <submittedName>
        <fullName evidence="3">Flp family type IVb pilin</fullName>
    </submittedName>
</protein>
<sequence length="75" mass="8118">MKIKDMVMKSSLKMRDFISQTNGVTAIEYALIGVAMATLLALVFGSPDDPNTLLGSLKAAFDNIIKAIKDVTVDR</sequence>
<proteinExistence type="predicted"/>
<gene>
    <name evidence="2" type="ORF">CEZ54_05515</name>
    <name evidence="3" type="ORF">CV292_10635</name>
</gene>
<dbReference type="AlphaFoldDB" id="A0A5Z8M5R5"/>
<dbReference type="Pfam" id="PF04964">
    <property type="entry name" value="Flp_Fap"/>
    <property type="match status" value="1"/>
</dbReference>
<comment type="caution">
    <text evidence="3">The sequence shown here is derived from an EMBL/GenBank/DDBJ whole genome shotgun (WGS) entry which is preliminary data.</text>
</comment>
<dbReference type="EMBL" id="AAKKTY010000004">
    <property type="protein sequence ID" value="ECS8939689.1"/>
    <property type="molecule type" value="Genomic_DNA"/>
</dbReference>
<evidence type="ECO:0000313" key="2">
    <source>
        <dbReference type="EMBL" id="EBS8256586.1"/>
    </source>
</evidence>
<dbReference type="EMBL" id="AAGWTA010000005">
    <property type="protein sequence ID" value="EBS8256586.1"/>
    <property type="molecule type" value="Genomic_DNA"/>
</dbReference>
<evidence type="ECO:0000256" key="1">
    <source>
        <dbReference type="SAM" id="Phobius"/>
    </source>
</evidence>
<keyword evidence="1" id="KW-1133">Transmembrane helix</keyword>
<organism evidence="3">
    <name type="scientific">Salmonella enterica</name>
    <name type="common">Salmonella choleraesuis</name>
    <dbReference type="NCBI Taxonomy" id="28901"/>
    <lineage>
        <taxon>Bacteria</taxon>
        <taxon>Pseudomonadati</taxon>
        <taxon>Pseudomonadota</taxon>
        <taxon>Gammaproteobacteria</taxon>
        <taxon>Enterobacterales</taxon>
        <taxon>Enterobacteriaceae</taxon>
        <taxon>Salmonella</taxon>
    </lineage>
</organism>
<dbReference type="RefSeq" id="WP_080096355.1">
    <property type="nucleotide sequence ID" value="NZ_MYLL01000060.1"/>
</dbReference>
<reference evidence="3" key="1">
    <citation type="submission" date="2018-07" db="EMBL/GenBank/DDBJ databases">
        <authorList>
            <consortium name="PulseNet: The National Subtyping Network for Foodborne Disease Surveillance"/>
            <person name="Tarr C.L."/>
            <person name="Trees E."/>
            <person name="Katz L.S."/>
            <person name="Carleton-Romer H.A."/>
            <person name="Stroika S."/>
            <person name="Kucerova Z."/>
            <person name="Roache K.F."/>
            <person name="Sabol A.L."/>
            <person name="Besser J."/>
            <person name="Gerner-Smidt P."/>
        </authorList>
    </citation>
    <scope>NUCLEOTIDE SEQUENCE</scope>
    <source>
        <strain evidence="2">PNUSAS016316</strain>
        <strain evidence="3">PNUSAS028293</strain>
    </source>
</reference>
<feature type="transmembrane region" description="Helical" evidence="1">
    <location>
        <begin position="21"/>
        <end position="44"/>
    </location>
</feature>
<dbReference type="InterPro" id="IPR007047">
    <property type="entry name" value="Flp_Fap"/>
</dbReference>
<accession>A0A5Z8M5R5</accession>
<keyword evidence="1" id="KW-0812">Transmembrane</keyword>
<name>A0A5Z8M5R5_SALER</name>
<keyword evidence="1" id="KW-0472">Membrane</keyword>
<evidence type="ECO:0000313" key="3">
    <source>
        <dbReference type="EMBL" id="ECS8939689.1"/>
    </source>
</evidence>